<sequence>MIDAKDEAGLIPLQLAVASPWPRLVDALLNRGPDLGSTGFAFPTESDFDEIAKPRVGEASYHFKQRVASGLLLVLELLEKRGYRASRSDALTIMRLFDKWQLFKKSSRSTFVDDCFVNARGIVEELSIPREHWYDDEDVVIVARSLKMNPSLSLYELVHLPAEEATRLIACKDYHEFWRSGDLRKLPYGSREDCAVHLCEKLSRGFFRRWALEHCRDDIVPENLNNEDLWRVCLGPRVVKPLAQSNGVGKRKRATNVVIKWERPKKRSMKVPKII</sequence>
<organism evidence="1 2">
    <name type="scientific">Trichogramma kaykai</name>
    <dbReference type="NCBI Taxonomy" id="54128"/>
    <lineage>
        <taxon>Eukaryota</taxon>
        <taxon>Metazoa</taxon>
        <taxon>Ecdysozoa</taxon>
        <taxon>Arthropoda</taxon>
        <taxon>Hexapoda</taxon>
        <taxon>Insecta</taxon>
        <taxon>Pterygota</taxon>
        <taxon>Neoptera</taxon>
        <taxon>Endopterygota</taxon>
        <taxon>Hymenoptera</taxon>
        <taxon>Apocrita</taxon>
        <taxon>Proctotrupomorpha</taxon>
        <taxon>Chalcidoidea</taxon>
        <taxon>Trichogrammatidae</taxon>
        <taxon>Trichogramma</taxon>
    </lineage>
</organism>
<dbReference type="Proteomes" id="UP001627154">
    <property type="component" value="Unassembled WGS sequence"/>
</dbReference>
<keyword evidence="2" id="KW-1185">Reference proteome</keyword>
<protein>
    <submittedName>
        <fullName evidence="1">Uncharacterized protein</fullName>
    </submittedName>
</protein>
<evidence type="ECO:0000313" key="2">
    <source>
        <dbReference type="Proteomes" id="UP001627154"/>
    </source>
</evidence>
<comment type="caution">
    <text evidence="1">The sequence shown here is derived from an EMBL/GenBank/DDBJ whole genome shotgun (WGS) entry which is preliminary data.</text>
</comment>
<dbReference type="EMBL" id="JBJJXI010000107">
    <property type="protein sequence ID" value="KAL3391886.1"/>
    <property type="molecule type" value="Genomic_DNA"/>
</dbReference>
<evidence type="ECO:0000313" key="1">
    <source>
        <dbReference type="EMBL" id="KAL3391886.1"/>
    </source>
</evidence>
<reference evidence="1 2" key="1">
    <citation type="journal article" date="2024" name="bioRxiv">
        <title>A reference genome for Trichogramma kaykai: A tiny desert-dwelling parasitoid wasp with competing sex-ratio distorters.</title>
        <authorList>
            <person name="Culotta J."/>
            <person name="Lindsey A.R."/>
        </authorList>
    </citation>
    <scope>NUCLEOTIDE SEQUENCE [LARGE SCALE GENOMIC DNA]</scope>
    <source>
        <strain evidence="1 2">KSX58</strain>
    </source>
</reference>
<dbReference type="AlphaFoldDB" id="A0ABD2WH42"/>
<proteinExistence type="predicted"/>
<accession>A0ABD2WH42</accession>
<name>A0ABD2WH42_9HYME</name>
<gene>
    <name evidence="1" type="ORF">TKK_013230</name>
</gene>